<dbReference type="RefSeq" id="WP_149509773.1">
    <property type="nucleotide sequence ID" value="NZ_VDFC01000010.1"/>
</dbReference>
<dbReference type="Pfam" id="PF19374">
    <property type="entry name" value="DUF5949"/>
    <property type="match status" value="1"/>
</dbReference>
<evidence type="ECO:0000313" key="1">
    <source>
        <dbReference type="EMBL" id="KAA0942218.1"/>
    </source>
</evidence>
<accession>A0A5B0BJ54</accession>
<proteinExistence type="predicted"/>
<dbReference type="OrthoDB" id="4309362at2"/>
<evidence type="ECO:0000313" key="2">
    <source>
        <dbReference type="Proteomes" id="UP000324965"/>
    </source>
</evidence>
<dbReference type="EMBL" id="VDFC01000010">
    <property type="protein sequence ID" value="KAA0942218.1"/>
    <property type="molecule type" value="Genomic_DNA"/>
</dbReference>
<dbReference type="Proteomes" id="UP000324965">
    <property type="component" value="Unassembled WGS sequence"/>
</dbReference>
<organism evidence="1 2">
    <name type="scientific">Streptomyces apricus</name>
    <dbReference type="NCBI Taxonomy" id="1828112"/>
    <lineage>
        <taxon>Bacteria</taxon>
        <taxon>Bacillati</taxon>
        <taxon>Actinomycetota</taxon>
        <taxon>Actinomycetes</taxon>
        <taxon>Kitasatosporales</taxon>
        <taxon>Streptomycetaceae</taxon>
        <taxon>Streptomyces</taxon>
    </lineage>
</organism>
<protein>
    <submittedName>
        <fullName evidence="1">Uncharacterized protein</fullName>
    </submittedName>
</protein>
<keyword evidence="2" id="KW-1185">Reference proteome</keyword>
<gene>
    <name evidence="1" type="ORF">FGF04_03835</name>
</gene>
<dbReference type="AlphaFoldDB" id="A0A5B0BJ54"/>
<comment type="caution">
    <text evidence="1">The sequence shown here is derived from an EMBL/GenBank/DDBJ whole genome shotgun (WGS) entry which is preliminary data.</text>
</comment>
<reference evidence="1 2" key="1">
    <citation type="submission" date="2019-05" db="EMBL/GenBank/DDBJ databases">
        <authorList>
            <person name="Hariharan J."/>
            <person name="Choudoir M.J."/>
            <person name="Diebold P."/>
            <person name="Panke-Buisse K."/>
            <person name="Buckley D.H."/>
        </authorList>
    </citation>
    <scope>NUCLEOTIDE SEQUENCE [LARGE SCALE GENOMIC DNA]</scope>
    <source>
        <strain evidence="1 2">SUN51</strain>
    </source>
</reference>
<name>A0A5B0BJ54_9ACTN</name>
<dbReference type="InterPro" id="IPR045993">
    <property type="entry name" value="DUF5949"/>
</dbReference>
<sequence length="163" mass="17079">MTSNSTEARPVRSAELGTLVAMSWSRPTPQGHVPYILACSLGDGEQGPEGSSASVAQLVQNCGLSTEEGLVDASTRPALPISLLVVDSSIVLTMPQINAQIVPSAQWIESVAERGCACLVLTTRPWPGGDLDDKEAIAAFANDEETLAAAAVVALPARRLRDR</sequence>